<organism evidence="4 5">
    <name type="scientific">Saccharopolyspora rosea</name>
    <dbReference type="NCBI Taxonomy" id="524884"/>
    <lineage>
        <taxon>Bacteria</taxon>
        <taxon>Bacillati</taxon>
        <taxon>Actinomycetota</taxon>
        <taxon>Actinomycetes</taxon>
        <taxon>Pseudonocardiales</taxon>
        <taxon>Pseudonocardiaceae</taxon>
        <taxon>Saccharopolyspora</taxon>
    </lineage>
</organism>
<proteinExistence type="predicted"/>
<evidence type="ECO:0000256" key="2">
    <source>
        <dbReference type="ARBA" id="ARBA00022679"/>
    </source>
</evidence>
<dbReference type="RefSeq" id="WP_263250438.1">
    <property type="nucleotide sequence ID" value="NZ_BAABLT010000011.1"/>
</dbReference>
<dbReference type="Gene3D" id="3.40.50.150">
    <property type="entry name" value="Vaccinia Virus protein VP39"/>
    <property type="match status" value="1"/>
</dbReference>
<dbReference type="Proteomes" id="UP001597018">
    <property type="component" value="Unassembled WGS sequence"/>
</dbReference>
<dbReference type="InterPro" id="IPR029063">
    <property type="entry name" value="SAM-dependent_MTases_sf"/>
</dbReference>
<keyword evidence="5" id="KW-1185">Reference proteome</keyword>
<dbReference type="InterPro" id="IPR002935">
    <property type="entry name" value="SAM_O-MeTrfase"/>
</dbReference>
<keyword evidence="1 4" id="KW-0489">Methyltransferase</keyword>
<keyword evidence="3" id="KW-0949">S-adenosyl-L-methionine</keyword>
<dbReference type="InterPro" id="IPR050362">
    <property type="entry name" value="Cation-dep_OMT"/>
</dbReference>
<dbReference type="PANTHER" id="PTHR10509:SF14">
    <property type="entry name" value="CAFFEOYL-COA O-METHYLTRANSFERASE 3-RELATED"/>
    <property type="match status" value="1"/>
</dbReference>
<reference evidence="5" key="1">
    <citation type="journal article" date="2019" name="Int. J. Syst. Evol. Microbiol.">
        <title>The Global Catalogue of Microorganisms (GCM) 10K type strain sequencing project: providing services to taxonomists for standard genome sequencing and annotation.</title>
        <authorList>
            <consortium name="The Broad Institute Genomics Platform"/>
            <consortium name="The Broad Institute Genome Sequencing Center for Infectious Disease"/>
            <person name="Wu L."/>
            <person name="Ma J."/>
        </authorList>
    </citation>
    <scope>NUCLEOTIDE SEQUENCE [LARGE SCALE GENOMIC DNA]</scope>
    <source>
        <strain evidence="5">CCUG 56401</strain>
    </source>
</reference>
<evidence type="ECO:0000313" key="4">
    <source>
        <dbReference type="EMBL" id="MFD0920968.1"/>
    </source>
</evidence>
<protein>
    <submittedName>
        <fullName evidence="4">O-methyltransferase</fullName>
        <ecNumber evidence="4">2.1.1.-</ecNumber>
    </submittedName>
</protein>
<dbReference type="EC" id="2.1.1.-" evidence="4"/>
<gene>
    <name evidence="4" type="ORF">ACFQ16_14555</name>
</gene>
<dbReference type="PANTHER" id="PTHR10509">
    <property type="entry name" value="O-METHYLTRANSFERASE-RELATED"/>
    <property type="match status" value="1"/>
</dbReference>
<accession>A0ABW3FTD4</accession>
<dbReference type="PROSITE" id="PS51682">
    <property type="entry name" value="SAM_OMT_I"/>
    <property type="match status" value="1"/>
</dbReference>
<dbReference type="GO" id="GO:0032259">
    <property type="term" value="P:methylation"/>
    <property type="evidence" value="ECO:0007669"/>
    <property type="project" value="UniProtKB-KW"/>
</dbReference>
<dbReference type="SUPFAM" id="SSF53335">
    <property type="entry name" value="S-adenosyl-L-methionine-dependent methyltransferases"/>
    <property type="match status" value="1"/>
</dbReference>
<keyword evidence="2 4" id="KW-0808">Transferase</keyword>
<evidence type="ECO:0000256" key="3">
    <source>
        <dbReference type="ARBA" id="ARBA00022691"/>
    </source>
</evidence>
<evidence type="ECO:0000313" key="5">
    <source>
        <dbReference type="Proteomes" id="UP001597018"/>
    </source>
</evidence>
<evidence type="ECO:0000256" key="1">
    <source>
        <dbReference type="ARBA" id="ARBA00022603"/>
    </source>
</evidence>
<dbReference type="EMBL" id="JBHTIW010000009">
    <property type="protein sequence ID" value="MFD0920968.1"/>
    <property type="molecule type" value="Genomic_DNA"/>
</dbReference>
<sequence length="225" mass="24027">MQQQQWTAVDEYVTARLAPPDPVLDGALRNADRAGLPHINVSPAQGQFLHVLAAAAGARHVLEIGTLAGYSAIWLGRALPPDGRLISLEAEPRHAEVARENLAAAGLADRVEVRLGPALDTLPNLRTDPAAPFDLVFIDADKPNIPEYFRWALVLSRPGALVVVDNVVRKGALADETSTDPAVQGVRRLHDMLADETRAAATTIQTVGVKGYDGFTLAVVRDAGQ</sequence>
<dbReference type="CDD" id="cd02440">
    <property type="entry name" value="AdoMet_MTases"/>
    <property type="match status" value="1"/>
</dbReference>
<comment type="caution">
    <text evidence="4">The sequence shown here is derived from an EMBL/GenBank/DDBJ whole genome shotgun (WGS) entry which is preliminary data.</text>
</comment>
<dbReference type="Pfam" id="PF01596">
    <property type="entry name" value="Methyltransf_3"/>
    <property type="match status" value="1"/>
</dbReference>
<dbReference type="GO" id="GO:0008168">
    <property type="term" value="F:methyltransferase activity"/>
    <property type="evidence" value="ECO:0007669"/>
    <property type="project" value="UniProtKB-KW"/>
</dbReference>
<name>A0ABW3FTD4_9PSEU</name>